<proteinExistence type="predicted"/>
<dbReference type="Pfam" id="PF00406">
    <property type="entry name" value="ADK"/>
    <property type="match status" value="1"/>
</dbReference>
<dbReference type="Gene3D" id="3.40.50.300">
    <property type="entry name" value="P-loop containing nucleotide triphosphate hydrolases"/>
    <property type="match status" value="1"/>
</dbReference>
<dbReference type="InterPro" id="IPR000850">
    <property type="entry name" value="Adenylat/UMP-CMP_kin"/>
</dbReference>
<gene>
    <name evidence="5" type="primary">adk</name>
    <name evidence="5" type="ORF">DC3_36390</name>
</gene>
<dbReference type="CDD" id="cd01428">
    <property type="entry name" value="ADK"/>
    <property type="match status" value="1"/>
</dbReference>
<dbReference type="PANTHER" id="PTHR23359">
    <property type="entry name" value="NUCLEOTIDE KINASE"/>
    <property type="match status" value="1"/>
</dbReference>
<keyword evidence="2" id="KW-0545">Nucleotide biosynthesis</keyword>
<evidence type="ECO:0000256" key="2">
    <source>
        <dbReference type="ARBA" id="ARBA00022727"/>
    </source>
</evidence>
<accession>A0A511N587</accession>
<reference evidence="5 6" key="1">
    <citation type="submission" date="2019-07" db="EMBL/GenBank/DDBJ databases">
        <title>Whole genome shotgun sequence of Deinococcus cellulosilyticus NBRC 106333.</title>
        <authorList>
            <person name="Hosoyama A."/>
            <person name="Uohara A."/>
            <person name="Ohji S."/>
            <person name="Ichikawa N."/>
        </authorList>
    </citation>
    <scope>NUCLEOTIDE SEQUENCE [LARGE SCALE GENOMIC DNA]</scope>
    <source>
        <strain evidence="5 6">NBRC 106333</strain>
    </source>
</reference>
<keyword evidence="3" id="KW-0547">Nucleotide-binding</keyword>
<keyword evidence="4 5" id="KW-0418">Kinase</keyword>
<evidence type="ECO:0000313" key="6">
    <source>
        <dbReference type="Proteomes" id="UP000321306"/>
    </source>
</evidence>
<dbReference type="GO" id="GO:0009165">
    <property type="term" value="P:nucleotide biosynthetic process"/>
    <property type="evidence" value="ECO:0007669"/>
    <property type="project" value="UniProtKB-KW"/>
</dbReference>
<evidence type="ECO:0000256" key="3">
    <source>
        <dbReference type="ARBA" id="ARBA00022741"/>
    </source>
</evidence>
<dbReference type="EMBL" id="BJXB01000017">
    <property type="protein sequence ID" value="GEM48004.1"/>
    <property type="molecule type" value="Genomic_DNA"/>
</dbReference>
<dbReference type="AlphaFoldDB" id="A0A511N587"/>
<dbReference type="Proteomes" id="UP000321306">
    <property type="component" value="Unassembled WGS sequence"/>
</dbReference>
<dbReference type="InterPro" id="IPR027417">
    <property type="entry name" value="P-loop_NTPase"/>
</dbReference>
<dbReference type="GO" id="GO:0005524">
    <property type="term" value="F:ATP binding"/>
    <property type="evidence" value="ECO:0007669"/>
    <property type="project" value="InterPro"/>
</dbReference>
<keyword evidence="1" id="KW-0808">Transferase</keyword>
<sequence>MTGPNASGKGTVAQRLLTEGMVRHHVSMGQLLRDVAQEASNTPDQKQVLDCLLGSPDATSHLEHCLRNRLLIPDAWTEALIELYLKNHPELHTSVWLLDGYPRRLEAAKHLMALLDELNIPLLHVLHLRVPEAEVLRRSLLRKREDDNKETIRSRYRIYEQEILPVVEHLEALLGTHQVSHIDASTDTGQTNSREIIYQRVKYTLSSAGLTS</sequence>
<comment type="caution">
    <text evidence="5">The sequence shown here is derived from an EMBL/GenBank/DDBJ whole genome shotgun (WGS) entry which is preliminary data.</text>
</comment>
<protein>
    <submittedName>
        <fullName evidence="5">Adenylate kinase</fullName>
    </submittedName>
</protein>
<dbReference type="GO" id="GO:0019205">
    <property type="term" value="F:nucleobase-containing compound kinase activity"/>
    <property type="evidence" value="ECO:0007669"/>
    <property type="project" value="InterPro"/>
</dbReference>
<dbReference type="SUPFAM" id="SSF52540">
    <property type="entry name" value="P-loop containing nucleoside triphosphate hydrolases"/>
    <property type="match status" value="1"/>
</dbReference>
<name>A0A511N587_DEIC1</name>
<evidence type="ECO:0000256" key="1">
    <source>
        <dbReference type="ARBA" id="ARBA00022679"/>
    </source>
</evidence>
<keyword evidence="6" id="KW-1185">Reference proteome</keyword>
<organism evidence="5 6">
    <name type="scientific">Deinococcus cellulosilyticus (strain DSM 18568 / NBRC 106333 / KACC 11606 / 5516J-15)</name>
    <dbReference type="NCBI Taxonomy" id="1223518"/>
    <lineage>
        <taxon>Bacteria</taxon>
        <taxon>Thermotogati</taxon>
        <taxon>Deinococcota</taxon>
        <taxon>Deinococci</taxon>
        <taxon>Deinococcales</taxon>
        <taxon>Deinococcaceae</taxon>
        <taxon>Deinococcus</taxon>
    </lineage>
</organism>
<evidence type="ECO:0000313" key="5">
    <source>
        <dbReference type="EMBL" id="GEM48004.1"/>
    </source>
</evidence>
<evidence type="ECO:0000256" key="4">
    <source>
        <dbReference type="ARBA" id="ARBA00022777"/>
    </source>
</evidence>